<evidence type="ECO:0000313" key="4">
    <source>
        <dbReference type="Proteomes" id="UP000286974"/>
    </source>
</evidence>
<dbReference type="GO" id="GO:0016787">
    <property type="term" value="F:hydrolase activity"/>
    <property type="evidence" value="ECO:0007669"/>
    <property type="project" value="InterPro"/>
</dbReference>
<dbReference type="InterPro" id="IPR032466">
    <property type="entry name" value="Metal_Hydrolase"/>
</dbReference>
<keyword evidence="4" id="KW-1185">Reference proteome</keyword>
<dbReference type="EMBL" id="BEXA01000005">
    <property type="protein sequence ID" value="GAY73989.1"/>
    <property type="molecule type" value="Genomic_DNA"/>
</dbReference>
<evidence type="ECO:0000256" key="1">
    <source>
        <dbReference type="ARBA" id="ARBA00023239"/>
    </source>
</evidence>
<evidence type="ECO:0000259" key="2">
    <source>
        <dbReference type="Pfam" id="PF04909"/>
    </source>
</evidence>
<dbReference type="Pfam" id="PF04909">
    <property type="entry name" value="Amidohydro_2"/>
    <property type="match status" value="1"/>
</dbReference>
<dbReference type="Gene3D" id="3.20.20.140">
    <property type="entry name" value="Metal-dependent hydrolases"/>
    <property type="match status" value="1"/>
</dbReference>
<comment type="caution">
    <text evidence="3">The sequence shown here is derived from an EMBL/GenBank/DDBJ whole genome shotgun (WGS) entry which is preliminary data.</text>
</comment>
<dbReference type="PANTHER" id="PTHR21240:SF30">
    <property type="entry name" value="AMIDOHYDROLASE-RELATED DOMAIN-CONTAINING PROTEIN-RELATED"/>
    <property type="match status" value="1"/>
</dbReference>
<dbReference type="GO" id="GO:0005829">
    <property type="term" value="C:cytosol"/>
    <property type="evidence" value="ECO:0007669"/>
    <property type="project" value="TreeGrafter"/>
</dbReference>
<dbReference type="Proteomes" id="UP000286974">
    <property type="component" value="Unassembled WGS sequence"/>
</dbReference>
<proteinExistence type="predicted"/>
<organism evidence="3 4">
    <name type="scientific">Lentilactobacillus kosonis</name>
    <dbReference type="NCBI Taxonomy" id="2810561"/>
    <lineage>
        <taxon>Bacteria</taxon>
        <taxon>Bacillati</taxon>
        <taxon>Bacillota</taxon>
        <taxon>Bacilli</taxon>
        <taxon>Lactobacillales</taxon>
        <taxon>Lactobacillaceae</taxon>
        <taxon>Lentilactobacillus</taxon>
    </lineage>
</organism>
<dbReference type="InterPro" id="IPR006680">
    <property type="entry name" value="Amidohydro-rel"/>
</dbReference>
<dbReference type="EC" id="4.1.1.45" evidence="3"/>
<evidence type="ECO:0000313" key="3">
    <source>
        <dbReference type="EMBL" id="GAY73989.1"/>
    </source>
</evidence>
<dbReference type="AlphaFoldDB" id="A0A401FNM2"/>
<reference evidence="3 4" key="1">
    <citation type="submission" date="2017-11" db="EMBL/GenBank/DDBJ databases">
        <title>Draft Genome Sequence of Lactobacillus curieae NBRC 111893 isolated from Koso, a Japanese sugar-Vegetable Fermented Beverage.</title>
        <authorList>
            <person name="Chiou T.Y."/>
            <person name="Oshima K."/>
            <person name="Suda W."/>
            <person name="Hattori M."/>
            <person name="Takahashi T."/>
        </authorList>
    </citation>
    <scope>NUCLEOTIDE SEQUENCE [LARGE SCALE GENOMIC DNA]</scope>
    <source>
        <strain evidence="3 4">NBRC111893</strain>
    </source>
</reference>
<dbReference type="InterPro" id="IPR032465">
    <property type="entry name" value="ACMSD"/>
</dbReference>
<keyword evidence="1 3" id="KW-0456">Lyase</keyword>
<sequence length="188" mass="21523">MSEARFFPIFEMAAKLDVPLYIHPGYPTEEETNVLYKSDSYNDAVKSILSTPGFGWHMEAGIQIIRLIFSGIFDKLPNLKLISGHWGEFVPTFLNRLDEMTAPVATGLKKSFSEYYRNNIYITPSGIFEYDQMLFSLNRVGADHILWSEDYPFVKSNHAGQFLEEAPISPESKEKIAHENVEKLLHLD</sequence>
<gene>
    <name evidence="3" type="ORF">NBRC111893_2135</name>
</gene>
<dbReference type="RefSeq" id="WP_261341442.1">
    <property type="nucleotide sequence ID" value="NZ_BEXA01000005.1"/>
</dbReference>
<accession>A0A401FNM2</accession>
<dbReference type="PANTHER" id="PTHR21240">
    <property type="entry name" value="2-AMINO-3-CARBOXYLMUCONATE-6-SEMIALDEHYDE DECARBOXYLASE"/>
    <property type="match status" value="1"/>
</dbReference>
<protein>
    <submittedName>
        <fullName evidence="3">2-amino-3-carboxymuconate-6-semialdehyde decarboxylase</fullName>
        <ecNumber evidence="3">4.1.1.45</ecNumber>
    </submittedName>
</protein>
<dbReference type="GO" id="GO:0019748">
    <property type="term" value="P:secondary metabolic process"/>
    <property type="evidence" value="ECO:0007669"/>
    <property type="project" value="TreeGrafter"/>
</dbReference>
<dbReference type="SUPFAM" id="SSF51556">
    <property type="entry name" value="Metallo-dependent hydrolases"/>
    <property type="match status" value="1"/>
</dbReference>
<dbReference type="GO" id="GO:0001760">
    <property type="term" value="F:aminocarboxymuconate-semialdehyde decarboxylase activity"/>
    <property type="evidence" value="ECO:0007669"/>
    <property type="project" value="UniProtKB-EC"/>
</dbReference>
<feature type="domain" description="Amidohydrolase-related" evidence="2">
    <location>
        <begin position="4"/>
        <end position="187"/>
    </location>
</feature>
<name>A0A401FNM2_9LACO</name>